<keyword evidence="3" id="KW-1185">Reference proteome</keyword>
<dbReference type="OrthoDB" id="2563191at2759"/>
<feature type="compositionally biased region" description="Basic and acidic residues" evidence="1">
    <location>
        <begin position="823"/>
        <end position="832"/>
    </location>
</feature>
<reference evidence="2" key="1">
    <citation type="journal article" date="2019" name="Environ. Microbiol.">
        <title>Fungal ecological strategies reflected in gene transcription - a case study of two litter decomposers.</title>
        <authorList>
            <person name="Barbi F."/>
            <person name="Kohler A."/>
            <person name="Barry K."/>
            <person name="Baskaran P."/>
            <person name="Daum C."/>
            <person name="Fauchery L."/>
            <person name="Ihrmark K."/>
            <person name="Kuo A."/>
            <person name="LaButti K."/>
            <person name="Lipzen A."/>
            <person name="Morin E."/>
            <person name="Grigoriev I.V."/>
            <person name="Henrissat B."/>
            <person name="Lindahl B."/>
            <person name="Martin F."/>
        </authorList>
    </citation>
    <scope>NUCLEOTIDE SEQUENCE</scope>
    <source>
        <strain evidence="2">JB14</strain>
    </source>
</reference>
<feature type="region of interest" description="Disordered" evidence="1">
    <location>
        <begin position="269"/>
        <end position="336"/>
    </location>
</feature>
<proteinExistence type="predicted"/>
<name>A0A6A4I327_9AGAR</name>
<feature type="region of interest" description="Disordered" evidence="1">
    <location>
        <begin position="161"/>
        <end position="183"/>
    </location>
</feature>
<evidence type="ECO:0000256" key="1">
    <source>
        <dbReference type="SAM" id="MobiDB-lite"/>
    </source>
</evidence>
<feature type="region of interest" description="Disordered" evidence="1">
    <location>
        <begin position="423"/>
        <end position="514"/>
    </location>
</feature>
<dbReference type="AlphaFoldDB" id="A0A6A4I327"/>
<gene>
    <name evidence="2" type="ORF">BT96DRAFT_972862</name>
</gene>
<dbReference type="EMBL" id="ML769413">
    <property type="protein sequence ID" value="KAE9404821.1"/>
    <property type="molecule type" value="Genomic_DNA"/>
</dbReference>
<feature type="region of interest" description="Disordered" evidence="1">
    <location>
        <begin position="779"/>
        <end position="850"/>
    </location>
</feature>
<feature type="region of interest" description="Disordered" evidence="1">
    <location>
        <begin position="602"/>
        <end position="627"/>
    </location>
</feature>
<feature type="compositionally biased region" description="Polar residues" evidence="1">
    <location>
        <begin position="807"/>
        <end position="822"/>
    </location>
</feature>
<organism evidence="2 3">
    <name type="scientific">Gymnopus androsaceus JB14</name>
    <dbReference type="NCBI Taxonomy" id="1447944"/>
    <lineage>
        <taxon>Eukaryota</taxon>
        <taxon>Fungi</taxon>
        <taxon>Dikarya</taxon>
        <taxon>Basidiomycota</taxon>
        <taxon>Agaricomycotina</taxon>
        <taxon>Agaricomycetes</taxon>
        <taxon>Agaricomycetidae</taxon>
        <taxon>Agaricales</taxon>
        <taxon>Marasmiineae</taxon>
        <taxon>Omphalotaceae</taxon>
        <taxon>Gymnopus</taxon>
    </lineage>
</organism>
<dbReference type="PANTHER" id="PTHR48125:SF10">
    <property type="entry name" value="OS12G0136300 PROTEIN"/>
    <property type="match status" value="1"/>
</dbReference>
<feature type="compositionally biased region" description="Acidic residues" evidence="1">
    <location>
        <begin position="779"/>
        <end position="796"/>
    </location>
</feature>
<dbReference type="PANTHER" id="PTHR48125">
    <property type="entry name" value="LP07818P1"/>
    <property type="match status" value="1"/>
</dbReference>
<evidence type="ECO:0000313" key="2">
    <source>
        <dbReference type="EMBL" id="KAE9404821.1"/>
    </source>
</evidence>
<feature type="region of interest" description="Disordered" evidence="1">
    <location>
        <begin position="543"/>
        <end position="572"/>
    </location>
</feature>
<evidence type="ECO:0000313" key="3">
    <source>
        <dbReference type="Proteomes" id="UP000799118"/>
    </source>
</evidence>
<feature type="compositionally biased region" description="Low complexity" evidence="1">
    <location>
        <begin position="314"/>
        <end position="336"/>
    </location>
</feature>
<dbReference type="Proteomes" id="UP000799118">
    <property type="component" value="Unassembled WGS sequence"/>
</dbReference>
<protein>
    <submittedName>
        <fullName evidence="2">Uncharacterized protein</fullName>
    </submittedName>
</protein>
<feature type="compositionally biased region" description="Basic and acidic residues" evidence="1">
    <location>
        <begin position="458"/>
        <end position="471"/>
    </location>
</feature>
<accession>A0A6A4I327</accession>
<sequence length="850" mass="91321">MVGSEQTALYSCKCINVQLKCSTPPSNPAQSDLPPAADWTTVFVPQDEDIKIIYPHLTLRSRHRGPYIPDPSRCARYTSLTCLFCQTLVYRIHQAVLLNDEVNIREGPIITKGWAETEVLRSSSGWLEVFKDVLAGEKAVNQQKNLPQFSDLFGIVLPAASASPSPSPAPEPEPSSSQAQSVPKYQLPPIPAIFPEPKSTRSLFAILAAIATRHSNAMRAEAEEYIDGIVKEKVAEIKRAETLLKRNVQILLTAYSDGIKKAEQEQYALGGSNSGTNENIPSPPASPSTPRFTGVPSSVVRDFVPMILSPSPPTASTTSDSSRPIPKPSSSSVSASLPRVSALSASLATSAFHHPKARAEASGTRSPDAASLQSLQSASTATLTAPQDFSHVFQFSRNVNDDINTASSFRVLQLEDEMKRRQMVEEKKKESLQGPGAGAGSATRIAGPSNAPAPPARADAKRDRLNGKAQEKEEDLDVPLSPKAKGKRKVTFDVQVDTPDKPTEDPAANLDSGEMMFDLEEETNERDTKSAYDAYSNEMVLPLVEPTSQQPMSGRPRITKRTSSGNGGIGGLPASFSALRPASLPAPSHIPLPIRIQDTAAPSDTTATEQGLENANNRADSVSSPTQALDRERNANILNMLAATLPSHRAAWAGADEDGVYKAFVRGASAVDEDEDDVGSDDDTQAERMKQELSLAGIPSSLPIGIHRPSKPRAPPLSLASYQPDAVLADNLNQNGHSDNNRGRTMSSGAMRRAVYAERDVERGIDPGALDYVLGVPREEDEFTASSDGSDEGEAWNEEKGMEGQRANGSTPRGVNGTSTGRSGRDRAHKILESQAKSEIPDDGMWRSLV</sequence>
<feature type="region of interest" description="Disordered" evidence="1">
    <location>
        <begin position="354"/>
        <end position="373"/>
    </location>
</feature>